<protein>
    <submittedName>
        <fullName evidence="2">Uncharacterized protein</fullName>
    </submittedName>
</protein>
<dbReference type="EMBL" id="JABSTU010004262">
    <property type="protein sequence ID" value="KAH7964079.1"/>
    <property type="molecule type" value="Genomic_DNA"/>
</dbReference>
<keyword evidence="3" id="KW-1185">Reference proteome</keyword>
<dbReference type="AlphaFoldDB" id="A0A9J6CZC7"/>
<name>A0A9J6CZC7_RHIMP</name>
<organism evidence="2 3">
    <name type="scientific">Rhipicephalus microplus</name>
    <name type="common">Cattle tick</name>
    <name type="synonym">Boophilus microplus</name>
    <dbReference type="NCBI Taxonomy" id="6941"/>
    <lineage>
        <taxon>Eukaryota</taxon>
        <taxon>Metazoa</taxon>
        <taxon>Ecdysozoa</taxon>
        <taxon>Arthropoda</taxon>
        <taxon>Chelicerata</taxon>
        <taxon>Arachnida</taxon>
        <taxon>Acari</taxon>
        <taxon>Parasitiformes</taxon>
        <taxon>Ixodida</taxon>
        <taxon>Ixodoidea</taxon>
        <taxon>Ixodidae</taxon>
        <taxon>Rhipicephalinae</taxon>
        <taxon>Rhipicephalus</taxon>
        <taxon>Boophilus</taxon>
    </lineage>
</organism>
<accession>A0A9J6CZC7</accession>
<gene>
    <name evidence="2" type="ORF">HPB51_027681</name>
</gene>
<feature type="compositionally biased region" description="Gly residues" evidence="1">
    <location>
        <begin position="314"/>
        <end position="324"/>
    </location>
</feature>
<comment type="caution">
    <text evidence="2">The sequence shown here is derived from an EMBL/GenBank/DDBJ whole genome shotgun (WGS) entry which is preliminary data.</text>
</comment>
<reference evidence="2" key="1">
    <citation type="journal article" date="2020" name="Cell">
        <title>Large-Scale Comparative Analyses of Tick Genomes Elucidate Their Genetic Diversity and Vector Capacities.</title>
        <authorList>
            <consortium name="Tick Genome and Microbiome Consortium (TIGMIC)"/>
            <person name="Jia N."/>
            <person name="Wang J."/>
            <person name="Shi W."/>
            <person name="Du L."/>
            <person name="Sun Y."/>
            <person name="Zhan W."/>
            <person name="Jiang J.F."/>
            <person name="Wang Q."/>
            <person name="Zhang B."/>
            <person name="Ji P."/>
            <person name="Bell-Sakyi L."/>
            <person name="Cui X.M."/>
            <person name="Yuan T.T."/>
            <person name="Jiang B.G."/>
            <person name="Yang W.F."/>
            <person name="Lam T.T."/>
            <person name="Chang Q.C."/>
            <person name="Ding S.J."/>
            <person name="Wang X.J."/>
            <person name="Zhu J.G."/>
            <person name="Ruan X.D."/>
            <person name="Zhao L."/>
            <person name="Wei J.T."/>
            <person name="Ye R.Z."/>
            <person name="Que T.C."/>
            <person name="Du C.H."/>
            <person name="Zhou Y.H."/>
            <person name="Cheng J.X."/>
            <person name="Dai P.F."/>
            <person name="Guo W.B."/>
            <person name="Han X.H."/>
            <person name="Huang E.J."/>
            <person name="Li L.F."/>
            <person name="Wei W."/>
            <person name="Gao Y.C."/>
            <person name="Liu J.Z."/>
            <person name="Shao H.Z."/>
            <person name="Wang X."/>
            <person name="Wang C.C."/>
            <person name="Yang T.C."/>
            <person name="Huo Q.B."/>
            <person name="Li W."/>
            <person name="Chen H.Y."/>
            <person name="Chen S.E."/>
            <person name="Zhou L.G."/>
            <person name="Ni X.B."/>
            <person name="Tian J.H."/>
            <person name="Sheng Y."/>
            <person name="Liu T."/>
            <person name="Pan Y.S."/>
            <person name="Xia L.Y."/>
            <person name="Li J."/>
            <person name="Zhao F."/>
            <person name="Cao W.C."/>
        </authorList>
    </citation>
    <scope>NUCLEOTIDE SEQUENCE</scope>
    <source>
        <strain evidence="2">Rmic-2018</strain>
    </source>
</reference>
<evidence type="ECO:0000256" key="1">
    <source>
        <dbReference type="SAM" id="MobiDB-lite"/>
    </source>
</evidence>
<dbReference type="VEuPathDB" id="VectorBase:LOC119185368"/>
<reference evidence="2" key="2">
    <citation type="submission" date="2021-09" db="EMBL/GenBank/DDBJ databases">
        <authorList>
            <person name="Jia N."/>
            <person name="Wang J."/>
            <person name="Shi W."/>
            <person name="Du L."/>
            <person name="Sun Y."/>
            <person name="Zhan W."/>
            <person name="Jiang J."/>
            <person name="Wang Q."/>
            <person name="Zhang B."/>
            <person name="Ji P."/>
            <person name="Sakyi L.B."/>
            <person name="Cui X."/>
            <person name="Yuan T."/>
            <person name="Jiang B."/>
            <person name="Yang W."/>
            <person name="Lam T.T.-Y."/>
            <person name="Chang Q."/>
            <person name="Ding S."/>
            <person name="Wang X."/>
            <person name="Zhu J."/>
            <person name="Ruan X."/>
            <person name="Zhao L."/>
            <person name="Wei J."/>
            <person name="Que T."/>
            <person name="Du C."/>
            <person name="Cheng J."/>
            <person name="Dai P."/>
            <person name="Han X."/>
            <person name="Huang E."/>
            <person name="Gao Y."/>
            <person name="Liu J."/>
            <person name="Shao H."/>
            <person name="Ye R."/>
            <person name="Li L."/>
            <person name="Wei W."/>
            <person name="Wang X."/>
            <person name="Wang C."/>
            <person name="Huo Q."/>
            <person name="Li W."/>
            <person name="Guo W."/>
            <person name="Chen H."/>
            <person name="Chen S."/>
            <person name="Zhou L."/>
            <person name="Zhou L."/>
            <person name="Ni X."/>
            <person name="Tian J."/>
            <person name="Zhou Y."/>
            <person name="Sheng Y."/>
            <person name="Liu T."/>
            <person name="Pan Y."/>
            <person name="Xia L."/>
            <person name="Li J."/>
            <person name="Zhao F."/>
            <person name="Cao W."/>
        </authorList>
    </citation>
    <scope>NUCLEOTIDE SEQUENCE</scope>
    <source>
        <strain evidence="2">Rmic-2018</strain>
        <tissue evidence="2">Larvae</tissue>
    </source>
</reference>
<dbReference type="Proteomes" id="UP000821866">
    <property type="component" value="Unassembled WGS sequence"/>
</dbReference>
<evidence type="ECO:0000313" key="3">
    <source>
        <dbReference type="Proteomes" id="UP000821866"/>
    </source>
</evidence>
<proteinExistence type="predicted"/>
<evidence type="ECO:0000313" key="2">
    <source>
        <dbReference type="EMBL" id="KAH7964079.1"/>
    </source>
</evidence>
<feature type="compositionally biased region" description="Basic and acidic residues" evidence="1">
    <location>
        <begin position="336"/>
        <end position="346"/>
    </location>
</feature>
<feature type="region of interest" description="Disordered" evidence="1">
    <location>
        <begin position="312"/>
        <end position="346"/>
    </location>
</feature>
<sequence>MRSLPLATADALGSVFVHQTVYVFPPPGQQFDPNCVRLVTRGRDPATAVACMLGFFKLVCEDGYKQVSLFHDVYNGAREVTALGMVRASEVDGVWLNDVHVSGVFVRRELRSLCADSEPAATMDDFYVLLSVLLCNLPRARGSNLNRDWFQHRINDLVELFPGVSEPPPVPLYGEEQADAISNFGEKWRHTRAALCRALLRSRFEGPHAAGAGVRVCGLRFAGMEACAADLEFLHGRNSWVLDLIPELRAKGDQLQAFLKAYQRLGADGPYMKLLHLPEAAPASRKRWACTWRPAYAFAVLEDDNLAPVQGCAPGRGRGGGAGQDYGHQAHGPRRASKEWPVGRRP</sequence>